<dbReference type="EMBL" id="JABTTQ020000013">
    <property type="protein sequence ID" value="KAK6143476.1"/>
    <property type="molecule type" value="Genomic_DNA"/>
</dbReference>
<dbReference type="InterPro" id="IPR044816">
    <property type="entry name" value="BURP"/>
</dbReference>
<feature type="domain" description="BURP" evidence="2">
    <location>
        <begin position="72"/>
        <end position="290"/>
    </location>
</feature>
<evidence type="ECO:0000313" key="3">
    <source>
        <dbReference type="EMBL" id="KAK6143476.1"/>
    </source>
</evidence>
<dbReference type="PANTHER" id="PTHR31236:SF41">
    <property type="entry name" value="BURP DOMAIN PROTEIN USPL1"/>
    <property type="match status" value="1"/>
</dbReference>
<sequence>MGSKISPLIVLLYSVFFLQCFPTTEGHIKHGKNWNSNHLRLPANQDNTNSDKKLDDDHISLISQKNPELSVFFYYNTLKVGKKLPIYFPTKDPSTSPHLLSRQESDSIPFSTSQFPYILKFFSFSETSKQAIAMRKTLHHCEFPPIKGETKFCATSLESMLDSVRGIFGSNSKFRLFNTNYLSDSMLSPLQNYTVIETPNEILARKIVACHMLPYPYAVFYCHSQESDNKLYKVLLEGEDGGRAEAAAICHMDTSQWDPHHVAFRIMKTVPGASPVCHFFPADNLVWIPLS</sequence>
<organism evidence="3 4">
    <name type="scientific">Rehmannia glutinosa</name>
    <name type="common">Chinese foxglove</name>
    <dbReference type="NCBI Taxonomy" id="99300"/>
    <lineage>
        <taxon>Eukaryota</taxon>
        <taxon>Viridiplantae</taxon>
        <taxon>Streptophyta</taxon>
        <taxon>Embryophyta</taxon>
        <taxon>Tracheophyta</taxon>
        <taxon>Spermatophyta</taxon>
        <taxon>Magnoliopsida</taxon>
        <taxon>eudicotyledons</taxon>
        <taxon>Gunneridae</taxon>
        <taxon>Pentapetalae</taxon>
        <taxon>asterids</taxon>
        <taxon>lamiids</taxon>
        <taxon>Lamiales</taxon>
        <taxon>Orobanchaceae</taxon>
        <taxon>Rehmannieae</taxon>
        <taxon>Rehmannia</taxon>
    </lineage>
</organism>
<dbReference type="Proteomes" id="UP001318860">
    <property type="component" value="Unassembled WGS sequence"/>
</dbReference>
<keyword evidence="4" id="KW-1185">Reference proteome</keyword>
<feature type="chain" id="PRO_5046970930" description="BURP domain-containing protein" evidence="1">
    <location>
        <begin position="27"/>
        <end position="291"/>
    </location>
</feature>
<dbReference type="InterPro" id="IPR004873">
    <property type="entry name" value="BURP_dom"/>
</dbReference>
<evidence type="ECO:0000256" key="1">
    <source>
        <dbReference type="SAM" id="SignalP"/>
    </source>
</evidence>
<evidence type="ECO:0000259" key="2">
    <source>
        <dbReference type="PROSITE" id="PS51277"/>
    </source>
</evidence>
<proteinExistence type="predicted"/>
<dbReference type="PROSITE" id="PS51277">
    <property type="entry name" value="BURP"/>
    <property type="match status" value="1"/>
</dbReference>
<comment type="caution">
    <text evidence="3">The sequence shown here is derived from an EMBL/GenBank/DDBJ whole genome shotgun (WGS) entry which is preliminary data.</text>
</comment>
<dbReference type="PANTHER" id="PTHR31236">
    <property type="entry name" value="BURP DOMAIN PROTEIN USPL1-LIKE"/>
    <property type="match status" value="1"/>
</dbReference>
<name>A0ABR0WA41_REHGL</name>
<feature type="signal peptide" evidence="1">
    <location>
        <begin position="1"/>
        <end position="26"/>
    </location>
</feature>
<accession>A0ABR0WA41</accession>
<protein>
    <recommendedName>
        <fullName evidence="2">BURP domain-containing protein</fullName>
    </recommendedName>
</protein>
<keyword evidence="1" id="KW-0732">Signal</keyword>
<dbReference type="SMART" id="SM01045">
    <property type="entry name" value="BURP"/>
    <property type="match status" value="1"/>
</dbReference>
<reference evidence="3 4" key="1">
    <citation type="journal article" date="2021" name="Comput. Struct. Biotechnol. J.">
        <title>De novo genome assembly of the potent medicinal plant Rehmannia glutinosa using nanopore technology.</title>
        <authorList>
            <person name="Ma L."/>
            <person name="Dong C."/>
            <person name="Song C."/>
            <person name="Wang X."/>
            <person name="Zheng X."/>
            <person name="Niu Y."/>
            <person name="Chen S."/>
            <person name="Feng W."/>
        </authorList>
    </citation>
    <scope>NUCLEOTIDE SEQUENCE [LARGE SCALE GENOMIC DNA]</scope>
    <source>
        <strain evidence="3">DH-2019</strain>
    </source>
</reference>
<gene>
    <name evidence="3" type="ORF">DH2020_023824</name>
</gene>
<evidence type="ECO:0000313" key="4">
    <source>
        <dbReference type="Proteomes" id="UP001318860"/>
    </source>
</evidence>
<dbReference type="Pfam" id="PF03181">
    <property type="entry name" value="BURP"/>
    <property type="match status" value="1"/>
</dbReference>